<sequence>MASPPSENGLNGKTILVTGAAKRIGRGIALRLAQEGARVAIHYDRSEAEARRTAEECGGAELFRANLESVPQIQQMFADVEQRLGRLDGLVNNAARFTRFDPLAITEKDWDFIHSVNLKAVFFCCQQAARIMKRQGEGRIVNISSLGGIRPWAEHAHYCASKAGVIMLTKALSKAFAPEITVNSVAPGVIPFDDIDERGKRMIANTPAARGGTPAEIADAVVFFLRSSNFITGQILAIDGGLSLR</sequence>
<dbReference type="FunFam" id="3.40.50.720:FF:000084">
    <property type="entry name" value="Short-chain dehydrogenase reductase"/>
    <property type="match status" value="1"/>
</dbReference>
<dbReference type="EMBL" id="CP000473">
    <property type="protein sequence ID" value="ABJ82839.1"/>
    <property type="molecule type" value="Genomic_DNA"/>
</dbReference>
<proteinExistence type="inferred from homology"/>
<reference evidence="3" key="1">
    <citation type="submission" date="2006-10" db="EMBL/GenBank/DDBJ databases">
        <title>Complete sequence of Solibacter usitatus Ellin6076.</title>
        <authorList>
            <consortium name="US DOE Joint Genome Institute"/>
            <person name="Copeland A."/>
            <person name="Lucas S."/>
            <person name="Lapidus A."/>
            <person name="Barry K."/>
            <person name="Detter J.C."/>
            <person name="Glavina del Rio T."/>
            <person name="Hammon N."/>
            <person name="Israni S."/>
            <person name="Dalin E."/>
            <person name="Tice H."/>
            <person name="Pitluck S."/>
            <person name="Thompson L.S."/>
            <person name="Brettin T."/>
            <person name="Bruce D."/>
            <person name="Han C."/>
            <person name="Tapia R."/>
            <person name="Gilna P."/>
            <person name="Schmutz J."/>
            <person name="Larimer F."/>
            <person name="Land M."/>
            <person name="Hauser L."/>
            <person name="Kyrpides N."/>
            <person name="Mikhailova N."/>
            <person name="Janssen P.H."/>
            <person name="Kuske C.R."/>
            <person name="Richardson P."/>
        </authorList>
    </citation>
    <scope>NUCLEOTIDE SEQUENCE</scope>
    <source>
        <strain evidence="3">Ellin6076</strain>
    </source>
</reference>
<dbReference type="PRINTS" id="PR00081">
    <property type="entry name" value="GDHRDH"/>
</dbReference>
<dbReference type="Pfam" id="PF13561">
    <property type="entry name" value="adh_short_C2"/>
    <property type="match status" value="1"/>
</dbReference>
<dbReference type="KEGG" id="sus:Acid_1849"/>
<dbReference type="AlphaFoldDB" id="Q027H4"/>
<name>Q027H4_SOLUE</name>
<dbReference type="STRING" id="234267.Acid_1849"/>
<organism evidence="3">
    <name type="scientific">Solibacter usitatus (strain Ellin6076)</name>
    <dbReference type="NCBI Taxonomy" id="234267"/>
    <lineage>
        <taxon>Bacteria</taxon>
        <taxon>Pseudomonadati</taxon>
        <taxon>Acidobacteriota</taxon>
        <taxon>Terriglobia</taxon>
        <taxon>Bryobacterales</taxon>
        <taxon>Solibacteraceae</taxon>
        <taxon>Candidatus Solibacter</taxon>
    </lineage>
</organism>
<dbReference type="HOGENOM" id="CLU_010194_1_3_0"/>
<dbReference type="CDD" id="cd05233">
    <property type="entry name" value="SDR_c"/>
    <property type="match status" value="1"/>
</dbReference>
<dbReference type="PANTHER" id="PTHR43639">
    <property type="entry name" value="OXIDOREDUCTASE, SHORT-CHAIN DEHYDROGENASE/REDUCTASE FAMILY (AFU_ORTHOLOGUE AFUA_5G02870)"/>
    <property type="match status" value="1"/>
</dbReference>
<dbReference type="GO" id="GO:0016491">
    <property type="term" value="F:oxidoreductase activity"/>
    <property type="evidence" value="ECO:0007669"/>
    <property type="project" value="UniProtKB-KW"/>
</dbReference>
<accession>Q027H4</accession>
<dbReference type="SUPFAM" id="SSF51735">
    <property type="entry name" value="NAD(P)-binding Rossmann-fold domains"/>
    <property type="match status" value="1"/>
</dbReference>
<dbReference type="InParanoid" id="Q027H4"/>
<dbReference type="InterPro" id="IPR020904">
    <property type="entry name" value="Sc_DH/Rdtase_CS"/>
</dbReference>
<dbReference type="Gene3D" id="3.40.50.720">
    <property type="entry name" value="NAD(P)-binding Rossmann-like Domain"/>
    <property type="match status" value="1"/>
</dbReference>
<evidence type="ECO:0000256" key="2">
    <source>
        <dbReference type="ARBA" id="ARBA00023002"/>
    </source>
</evidence>
<dbReference type="eggNOG" id="COG1028">
    <property type="taxonomic scope" value="Bacteria"/>
</dbReference>
<evidence type="ECO:0000313" key="3">
    <source>
        <dbReference type="EMBL" id="ABJ82839.1"/>
    </source>
</evidence>
<dbReference type="PROSITE" id="PS00061">
    <property type="entry name" value="ADH_SHORT"/>
    <property type="match status" value="1"/>
</dbReference>
<keyword evidence="2" id="KW-0560">Oxidoreductase</keyword>
<comment type="similarity">
    <text evidence="1">Belongs to the short-chain dehydrogenases/reductases (SDR) family.</text>
</comment>
<dbReference type="InterPro" id="IPR036291">
    <property type="entry name" value="NAD(P)-bd_dom_sf"/>
</dbReference>
<dbReference type="InterPro" id="IPR002347">
    <property type="entry name" value="SDR_fam"/>
</dbReference>
<gene>
    <name evidence="3" type="ordered locus">Acid_1849</name>
</gene>
<evidence type="ECO:0000256" key="1">
    <source>
        <dbReference type="ARBA" id="ARBA00006484"/>
    </source>
</evidence>
<dbReference type="PRINTS" id="PR00080">
    <property type="entry name" value="SDRFAMILY"/>
</dbReference>
<dbReference type="PANTHER" id="PTHR43639:SF1">
    <property type="entry name" value="SHORT-CHAIN DEHYDROGENASE_REDUCTASE FAMILY PROTEIN"/>
    <property type="match status" value="1"/>
</dbReference>
<protein>
    <submittedName>
        <fullName evidence="3">Short-chain dehydrogenase/reductase SDR</fullName>
    </submittedName>
</protein>
<dbReference type="OrthoDB" id="9790146at2"/>